<feature type="binding site" evidence="6">
    <location>
        <position position="9"/>
    </location>
    <ligand>
        <name>FMN</name>
        <dbReference type="ChEBI" id="CHEBI:58210"/>
    </ligand>
</feature>
<dbReference type="GO" id="GO:0010181">
    <property type="term" value="F:FMN binding"/>
    <property type="evidence" value="ECO:0007669"/>
    <property type="project" value="UniProtKB-UniRule"/>
</dbReference>
<comment type="catalytic activity">
    <reaction evidence="6">
        <text>2 a quinone + NADH + H(+) = 2 a 1,4-benzosemiquinone + NAD(+)</text>
        <dbReference type="Rhea" id="RHEA:65952"/>
        <dbReference type="ChEBI" id="CHEBI:15378"/>
        <dbReference type="ChEBI" id="CHEBI:57540"/>
        <dbReference type="ChEBI" id="CHEBI:57945"/>
        <dbReference type="ChEBI" id="CHEBI:132124"/>
        <dbReference type="ChEBI" id="CHEBI:134225"/>
    </reaction>
</comment>
<gene>
    <name evidence="6" type="primary">azoR</name>
    <name evidence="8" type="ORF">DC432_12575</name>
</gene>
<comment type="caution">
    <text evidence="8">The sequence shown here is derived from an EMBL/GenBank/DDBJ whole genome shotgun (WGS) entry which is preliminary data.</text>
</comment>
<comment type="function">
    <text evidence="6">Also exhibits azoreductase activity. Catalyzes the reductive cleavage of the azo bond in aromatic azo compounds to the corresponding amines.</text>
</comment>
<evidence type="ECO:0000256" key="5">
    <source>
        <dbReference type="ARBA" id="ARBA00048542"/>
    </source>
</evidence>
<comment type="catalytic activity">
    <reaction evidence="5">
        <text>N,N-dimethyl-1,4-phenylenediamine + anthranilate + 2 NAD(+) = 2-(4-dimethylaminophenyl)diazenylbenzoate + 2 NADH + 2 H(+)</text>
        <dbReference type="Rhea" id="RHEA:55872"/>
        <dbReference type="ChEBI" id="CHEBI:15378"/>
        <dbReference type="ChEBI" id="CHEBI:15783"/>
        <dbReference type="ChEBI" id="CHEBI:16567"/>
        <dbReference type="ChEBI" id="CHEBI:57540"/>
        <dbReference type="ChEBI" id="CHEBI:57945"/>
        <dbReference type="ChEBI" id="CHEBI:71579"/>
        <dbReference type="EC" id="1.7.1.17"/>
    </reaction>
    <physiologicalReaction direction="right-to-left" evidence="5">
        <dbReference type="Rhea" id="RHEA:55874"/>
    </physiologicalReaction>
</comment>
<evidence type="ECO:0000256" key="2">
    <source>
        <dbReference type="ARBA" id="ARBA00022643"/>
    </source>
</evidence>
<evidence type="ECO:0000256" key="3">
    <source>
        <dbReference type="ARBA" id="ARBA00023002"/>
    </source>
</evidence>
<dbReference type="PANTHER" id="PTHR43741:SF4">
    <property type="entry name" value="FMN-DEPENDENT NADH:QUINONE OXIDOREDUCTASE"/>
    <property type="match status" value="1"/>
</dbReference>
<feature type="domain" description="Flavodoxin-like fold" evidence="7">
    <location>
        <begin position="1"/>
        <end position="201"/>
    </location>
</feature>
<keyword evidence="3 6" id="KW-0560">Oxidoreductase</keyword>
<dbReference type="Gene3D" id="3.40.50.360">
    <property type="match status" value="1"/>
</dbReference>
<dbReference type="GO" id="GO:0016652">
    <property type="term" value="F:oxidoreductase activity, acting on NAD(P)H as acceptor"/>
    <property type="evidence" value="ECO:0007669"/>
    <property type="project" value="UniProtKB-UniRule"/>
</dbReference>
<evidence type="ECO:0000256" key="1">
    <source>
        <dbReference type="ARBA" id="ARBA00022630"/>
    </source>
</evidence>
<dbReference type="EMBL" id="QDFT01000035">
    <property type="protein sequence ID" value="PVE66843.1"/>
    <property type="molecule type" value="Genomic_DNA"/>
</dbReference>
<dbReference type="InterPro" id="IPR003680">
    <property type="entry name" value="Flavodoxin_fold"/>
</dbReference>
<dbReference type="RefSeq" id="WP_108318854.1">
    <property type="nucleotide sequence ID" value="NZ_QDFT01000035.1"/>
</dbReference>
<evidence type="ECO:0000313" key="8">
    <source>
        <dbReference type="EMBL" id="PVE66843.1"/>
    </source>
</evidence>
<evidence type="ECO:0000256" key="6">
    <source>
        <dbReference type="HAMAP-Rule" id="MF_01216"/>
    </source>
</evidence>
<reference evidence="8 9" key="1">
    <citation type="submission" date="2018-04" db="EMBL/GenBank/DDBJ databases">
        <authorList>
            <person name="Go L.Y."/>
            <person name="Mitchell J.A."/>
        </authorList>
    </citation>
    <scope>NUCLEOTIDE SEQUENCE [LARGE SCALE GENOMIC DNA]</scope>
    <source>
        <strain evidence="8 9">TPD7010</strain>
    </source>
</reference>
<evidence type="ECO:0000259" key="7">
    <source>
        <dbReference type="Pfam" id="PF02525"/>
    </source>
</evidence>
<dbReference type="GO" id="GO:0016655">
    <property type="term" value="F:oxidoreductase activity, acting on NAD(P)H, quinone or similar compound as acceptor"/>
    <property type="evidence" value="ECO:0007669"/>
    <property type="project" value="InterPro"/>
</dbReference>
<evidence type="ECO:0000256" key="4">
    <source>
        <dbReference type="ARBA" id="ARBA00023027"/>
    </source>
</evidence>
<organism evidence="8 9">
    <name type="scientific">Microbacterium testaceum</name>
    <name type="common">Aureobacterium testaceum</name>
    <name type="synonym">Brevibacterium testaceum</name>
    <dbReference type="NCBI Taxonomy" id="2033"/>
    <lineage>
        <taxon>Bacteria</taxon>
        <taxon>Bacillati</taxon>
        <taxon>Actinomycetota</taxon>
        <taxon>Actinomycetes</taxon>
        <taxon>Micrococcales</taxon>
        <taxon>Microbacteriaceae</taxon>
        <taxon>Microbacterium</taxon>
    </lineage>
</organism>
<dbReference type="PANTHER" id="PTHR43741">
    <property type="entry name" value="FMN-DEPENDENT NADH-AZOREDUCTASE 1"/>
    <property type="match status" value="1"/>
</dbReference>
<dbReference type="HAMAP" id="MF_01216">
    <property type="entry name" value="Azoreductase_type1"/>
    <property type="match status" value="1"/>
</dbReference>
<dbReference type="AlphaFoldDB" id="A0A2T7WB27"/>
<evidence type="ECO:0000313" key="9">
    <source>
        <dbReference type="Proteomes" id="UP000244649"/>
    </source>
</evidence>
<keyword evidence="1 6" id="KW-0285">Flavoprotein</keyword>
<dbReference type="InterPro" id="IPR050104">
    <property type="entry name" value="FMN-dep_NADH:Q_OxRdtase_AzoR1"/>
</dbReference>
<protein>
    <recommendedName>
        <fullName evidence="6">FMN dependent NADH:quinone oxidoreductase</fullName>
        <ecNumber evidence="6">1.6.5.-</ecNumber>
    </recommendedName>
    <alternativeName>
        <fullName evidence="6">Azo-dye reductase</fullName>
    </alternativeName>
    <alternativeName>
        <fullName evidence="6">FMN-dependent NADH-azo compound oxidoreductase</fullName>
    </alternativeName>
    <alternativeName>
        <fullName evidence="6">FMN-dependent NADH-azoreductase</fullName>
        <ecNumber evidence="6">1.7.1.17</ecNumber>
    </alternativeName>
</protein>
<comment type="cofactor">
    <cofactor evidence="6">
        <name>FMN</name>
        <dbReference type="ChEBI" id="CHEBI:58210"/>
    </cofactor>
    <text evidence="6">Binds 1 FMN per subunit.</text>
</comment>
<dbReference type="InterPro" id="IPR023048">
    <property type="entry name" value="NADH:quinone_OxRdtase_FMN_depd"/>
</dbReference>
<keyword evidence="2 6" id="KW-0288">FMN</keyword>
<proteinExistence type="inferred from homology"/>
<dbReference type="GO" id="GO:0009055">
    <property type="term" value="F:electron transfer activity"/>
    <property type="evidence" value="ECO:0007669"/>
    <property type="project" value="UniProtKB-UniRule"/>
</dbReference>
<accession>A0A2T7WB27</accession>
<comment type="similarity">
    <text evidence="6">Belongs to the azoreductase type 1 family.</text>
</comment>
<sequence>MRVLHIISSPRHDGASVTIASALIDALRERHPDIDVDTLDVWREELPEFDERVIAAKYKWVDQEPLDAVESRAWAKIDDLARRFREADRIVLGVPMWNWSIPYKLKQLIDLAAQRNLLFTYDGVHFGPAVDVARADVVFVRGQYYGEDGPTPGSVFDHQVAFVEFFLRTIGVHDVRSLIVDRTWDPAAEEAIADGVARARRLAAAD</sequence>
<comment type="caution">
    <text evidence="6">Lacks conserved residue(s) required for the propagation of feature annotation.</text>
</comment>
<dbReference type="EC" id="1.7.1.17" evidence="6"/>
<dbReference type="Proteomes" id="UP000244649">
    <property type="component" value="Unassembled WGS sequence"/>
</dbReference>
<name>A0A2T7WB27_MICTE</name>
<dbReference type="EC" id="1.6.5.-" evidence="6"/>
<comment type="subunit">
    <text evidence="6">Homodimer.</text>
</comment>
<dbReference type="InterPro" id="IPR029039">
    <property type="entry name" value="Flavoprotein-like_sf"/>
</dbReference>
<comment type="function">
    <text evidence="6">Quinone reductase that provides resistance to thiol-specific stress caused by electrophilic quinones.</text>
</comment>
<dbReference type="SUPFAM" id="SSF52218">
    <property type="entry name" value="Flavoproteins"/>
    <property type="match status" value="1"/>
</dbReference>
<keyword evidence="4 6" id="KW-0520">NAD</keyword>
<dbReference type="Pfam" id="PF02525">
    <property type="entry name" value="Flavodoxin_2"/>
    <property type="match status" value="1"/>
</dbReference>